<dbReference type="Proteomes" id="UP000006911">
    <property type="component" value="Unassembled WGS sequence"/>
</dbReference>
<dbReference type="Pfam" id="PF01096">
    <property type="entry name" value="Zn_ribbon_TFIIS"/>
    <property type="match status" value="1"/>
</dbReference>
<dbReference type="InParanoid" id="D5GJ99"/>
<dbReference type="GO" id="GO:0031440">
    <property type="term" value="P:regulation of mRNA 3'-end processing"/>
    <property type="evidence" value="ECO:0007669"/>
    <property type="project" value="TreeGrafter"/>
</dbReference>
<organism evidence="9 10">
    <name type="scientific">Tuber melanosporum (strain Mel28)</name>
    <name type="common">Perigord black truffle</name>
    <dbReference type="NCBI Taxonomy" id="656061"/>
    <lineage>
        <taxon>Eukaryota</taxon>
        <taxon>Fungi</taxon>
        <taxon>Dikarya</taxon>
        <taxon>Ascomycota</taxon>
        <taxon>Pezizomycotina</taxon>
        <taxon>Pezizomycetes</taxon>
        <taxon>Pezizales</taxon>
        <taxon>Tuberaceae</taxon>
        <taxon>Tuber</taxon>
    </lineage>
</organism>
<keyword evidence="4" id="KW-0862">Zinc</keyword>
<dbReference type="InterPro" id="IPR001222">
    <property type="entry name" value="Znf_TFIIS"/>
</dbReference>
<dbReference type="SMART" id="SM00440">
    <property type="entry name" value="ZnF_C2C2"/>
    <property type="match status" value="1"/>
</dbReference>
<dbReference type="PANTHER" id="PTHR11477:SF0">
    <property type="entry name" value="IP08861P-RELATED"/>
    <property type="match status" value="1"/>
</dbReference>
<dbReference type="HOGENOM" id="CLU_037637_4_1_1"/>
<dbReference type="Pfam" id="PF07500">
    <property type="entry name" value="TFIIS_M"/>
    <property type="match status" value="1"/>
</dbReference>
<dbReference type="GO" id="GO:0005634">
    <property type="term" value="C:nucleus"/>
    <property type="evidence" value="ECO:0007669"/>
    <property type="project" value="UniProtKB-SubCell"/>
</dbReference>
<evidence type="ECO:0000256" key="5">
    <source>
        <dbReference type="ARBA" id="ARBA00023242"/>
    </source>
</evidence>
<comment type="subcellular location">
    <subcellularLocation>
        <location evidence="1">Nucleus</location>
    </subcellularLocation>
</comment>
<evidence type="ECO:0000313" key="10">
    <source>
        <dbReference type="Proteomes" id="UP000006911"/>
    </source>
</evidence>
<dbReference type="STRING" id="656061.D5GJ99"/>
<keyword evidence="5" id="KW-0539">Nucleus</keyword>
<feature type="domain" description="TFIIS central" evidence="8">
    <location>
        <begin position="1"/>
        <end position="65"/>
    </location>
</feature>
<sequence length="110" mass="12508">MQVLFLNLKSKDNNLRNRVVSGEITPARLSTMESSEMASAQRRQADEKLMEENMRTAMMAKSEKSISDQLTCGKCGQKKVSYTQAQTRSADEPMTTFCTCEICSHRWKFS</sequence>
<evidence type="ECO:0000256" key="4">
    <source>
        <dbReference type="ARBA" id="ARBA00022833"/>
    </source>
</evidence>
<evidence type="ECO:0000313" key="9">
    <source>
        <dbReference type="EMBL" id="CAZ84592.1"/>
    </source>
</evidence>
<evidence type="ECO:0000256" key="3">
    <source>
        <dbReference type="ARBA" id="ARBA00022771"/>
    </source>
</evidence>
<dbReference type="PROSITE" id="PS51133">
    <property type="entry name" value="ZF_TFIIS_2"/>
    <property type="match status" value="1"/>
</dbReference>
<keyword evidence="2" id="KW-0479">Metal-binding</keyword>
<dbReference type="SUPFAM" id="SSF57783">
    <property type="entry name" value="Zinc beta-ribbon"/>
    <property type="match status" value="1"/>
</dbReference>
<dbReference type="eggNOG" id="KOG1105">
    <property type="taxonomic scope" value="Eukaryota"/>
</dbReference>
<dbReference type="GO" id="GO:0000977">
    <property type="term" value="F:RNA polymerase II transcription regulatory region sequence-specific DNA binding"/>
    <property type="evidence" value="ECO:0007669"/>
    <property type="project" value="TreeGrafter"/>
</dbReference>
<evidence type="ECO:0000256" key="6">
    <source>
        <dbReference type="PROSITE-ProRule" id="PRU00472"/>
    </source>
</evidence>
<dbReference type="SUPFAM" id="SSF46942">
    <property type="entry name" value="Elongation factor TFIIS domain 2"/>
    <property type="match status" value="1"/>
</dbReference>
<dbReference type="GO" id="GO:0006368">
    <property type="term" value="P:transcription elongation by RNA polymerase II"/>
    <property type="evidence" value="ECO:0007669"/>
    <property type="project" value="TreeGrafter"/>
</dbReference>
<dbReference type="KEGG" id="tml:GSTUM_00008899001"/>
<evidence type="ECO:0000259" key="7">
    <source>
        <dbReference type="PROSITE" id="PS51133"/>
    </source>
</evidence>
<evidence type="ECO:0000256" key="2">
    <source>
        <dbReference type="ARBA" id="ARBA00022723"/>
    </source>
</evidence>
<dbReference type="GO" id="GO:0008270">
    <property type="term" value="F:zinc ion binding"/>
    <property type="evidence" value="ECO:0007669"/>
    <property type="project" value="UniProtKB-KW"/>
</dbReference>
<dbReference type="RefSeq" id="XP_002840401.1">
    <property type="nucleotide sequence ID" value="XM_002840355.1"/>
</dbReference>
<dbReference type="FunFam" id="2.20.25.10:FF:000001">
    <property type="entry name" value="Probable Transcription elongation factor S-II"/>
    <property type="match status" value="1"/>
</dbReference>
<dbReference type="GeneID" id="9185960"/>
<dbReference type="PROSITE" id="PS00466">
    <property type="entry name" value="ZF_TFIIS_1"/>
    <property type="match status" value="1"/>
</dbReference>
<dbReference type="GO" id="GO:0001139">
    <property type="term" value="F:RNA polymerase II complex recruiting activity"/>
    <property type="evidence" value="ECO:0007669"/>
    <property type="project" value="TreeGrafter"/>
</dbReference>
<dbReference type="InterPro" id="IPR036575">
    <property type="entry name" value="TFIIS_cen_dom_sf"/>
</dbReference>
<dbReference type="PROSITE" id="PS51321">
    <property type="entry name" value="TFIIS_CENTRAL"/>
    <property type="match status" value="1"/>
</dbReference>
<dbReference type="InterPro" id="IPR003618">
    <property type="entry name" value="TFIIS_cen_dom"/>
</dbReference>
<accession>D5GJ99</accession>
<evidence type="ECO:0000256" key="1">
    <source>
        <dbReference type="ARBA" id="ARBA00004123"/>
    </source>
</evidence>
<gene>
    <name evidence="9" type="ORF">GSTUM_00008899001</name>
</gene>
<dbReference type="PANTHER" id="PTHR11477">
    <property type="entry name" value="TRANSCRIPTION FACTOR S-II ZINC FINGER DOMAIN-CONTAINING PROTEIN"/>
    <property type="match status" value="1"/>
</dbReference>
<protein>
    <submittedName>
        <fullName evidence="9">(Perigord truffle) hypothetical protein</fullName>
    </submittedName>
</protein>
<name>D5GJ99_TUBMM</name>
<dbReference type="GO" id="GO:0006362">
    <property type="term" value="P:transcription elongation by RNA polymerase I"/>
    <property type="evidence" value="ECO:0007669"/>
    <property type="project" value="TreeGrafter"/>
</dbReference>
<dbReference type="AlphaFoldDB" id="D5GJ99"/>
<dbReference type="Gene3D" id="2.20.25.10">
    <property type="match status" value="1"/>
</dbReference>
<reference evidence="9 10" key="1">
    <citation type="journal article" date="2010" name="Nature">
        <title>Perigord black truffle genome uncovers evolutionary origins and mechanisms of symbiosis.</title>
        <authorList>
            <person name="Martin F."/>
            <person name="Kohler A."/>
            <person name="Murat C."/>
            <person name="Balestrini R."/>
            <person name="Coutinho P.M."/>
            <person name="Jaillon O."/>
            <person name="Montanini B."/>
            <person name="Morin E."/>
            <person name="Noel B."/>
            <person name="Percudani R."/>
            <person name="Porcel B."/>
            <person name="Rubini A."/>
            <person name="Amicucci A."/>
            <person name="Amselem J."/>
            <person name="Anthouard V."/>
            <person name="Arcioni S."/>
            <person name="Artiguenave F."/>
            <person name="Aury J.M."/>
            <person name="Ballario P."/>
            <person name="Bolchi A."/>
            <person name="Brenna A."/>
            <person name="Brun A."/>
            <person name="Buee M."/>
            <person name="Cantarel B."/>
            <person name="Chevalier G."/>
            <person name="Couloux A."/>
            <person name="Da Silva C."/>
            <person name="Denoeud F."/>
            <person name="Duplessis S."/>
            <person name="Ghignone S."/>
            <person name="Hilselberger B."/>
            <person name="Iotti M."/>
            <person name="Marcais B."/>
            <person name="Mello A."/>
            <person name="Miranda M."/>
            <person name="Pacioni G."/>
            <person name="Quesneville H."/>
            <person name="Riccioni C."/>
            <person name="Ruotolo R."/>
            <person name="Splivallo R."/>
            <person name="Stocchi V."/>
            <person name="Tisserant E."/>
            <person name="Viscomi A.R."/>
            <person name="Zambonelli A."/>
            <person name="Zampieri E."/>
            <person name="Henrissat B."/>
            <person name="Lebrun M.H."/>
            <person name="Paolocci F."/>
            <person name="Bonfante P."/>
            <person name="Ottonello S."/>
            <person name="Wincker P."/>
        </authorList>
    </citation>
    <scope>NUCLEOTIDE SEQUENCE [LARGE SCALE GENOMIC DNA]</scope>
    <source>
        <strain evidence="9 10">Mel28</strain>
    </source>
</reference>
<dbReference type="EMBL" id="FN430329">
    <property type="protein sequence ID" value="CAZ84592.1"/>
    <property type="molecule type" value="Genomic_DNA"/>
</dbReference>
<dbReference type="GO" id="GO:0031564">
    <property type="term" value="P:transcription antitermination"/>
    <property type="evidence" value="ECO:0007669"/>
    <property type="project" value="TreeGrafter"/>
</dbReference>
<feature type="domain" description="TFIIS-type" evidence="7">
    <location>
        <begin position="68"/>
        <end position="108"/>
    </location>
</feature>
<evidence type="ECO:0000259" key="8">
    <source>
        <dbReference type="PROSITE" id="PS51321"/>
    </source>
</evidence>
<keyword evidence="3 6" id="KW-0863">Zinc-finger</keyword>
<dbReference type="Gene3D" id="1.10.472.30">
    <property type="entry name" value="Transcription elongation factor S-II, central domain"/>
    <property type="match status" value="1"/>
</dbReference>
<proteinExistence type="predicted"/>
<keyword evidence="10" id="KW-1185">Reference proteome</keyword>
<dbReference type="CDD" id="cd13749">
    <property type="entry name" value="Zn-ribbon_TFIIS"/>
    <property type="match status" value="1"/>
</dbReference>